<keyword evidence="4" id="KW-1185">Reference proteome</keyword>
<reference evidence="3" key="1">
    <citation type="submission" date="2022-03" db="EMBL/GenBank/DDBJ databases">
        <authorList>
            <person name="Alioto T."/>
            <person name="Alioto T."/>
            <person name="Gomez Garrido J."/>
        </authorList>
    </citation>
    <scope>NUCLEOTIDE SEQUENCE</scope>
</reference>
<protein>
    <submittedName>
        <fullName evidence="3">Zinc finger 501-like</fullName>
    </submittedName>
</protein>
<dbReference type="InterPro" id="IPR036051">
    <property type="entry name" value="KRAB_dom_sf"/>
</dbReference>
<dbReference type="SUPFAM" id="SSF109640">
    <property type="entry name" value="KRAB domain (Kruppel-associated box)"/>
    <property type="match status" value="1"/>
</dbReference>
<organism evidence="3 4">
    <name type="scientific">Pelobates cultripes</name>
    <name type="common">Western spadefoot toad</name>
    <dbReference type="NCBI Taxonomy" id="61616"/>
    <lineage>
        <taxon>Eukaryota</taxon>
        <taxon>Metazoa</taxon>
        <taxon>Chordata</taxon>
        <taxon>Craniata</taxon>
        <taxon>Vertebrata</taxon>
        <taxon>Euteleostomi</taxon>
        <taxon>Amphibia</taxon>
        <taxon>Batrachia</taxon>
        <taxon>Anura</taxon>
        <taxon>Pelobatoidea</taxon>
        <taxon>Pelobatidae</taxon>
        <taxon>Pelobates</taxon>
    </lineage>
</organism>
<dbReference type="PROSITE" id="PS50805">
    <property type="entry name" value="KRAB"/>
    <property type="match status" value="1"/>
</dbReference>
<feature type="domain" description="KRAB" evidence="2">
    <location>
        <begin position="7"/>
        <end position="78"/>
    </location>
</feature>
<dbReference type="Pfam" id="PF01352">
    <property type="entry name" value="KRAB"/>
    <property type="match status" value="1"/>
</dbReference>
<proteinExistence type="predicted"/>
<dbReference type="EMBL" id="OW240914">
    <property type="protein sequence ID" value="CAH2273180.1"/>
    <property type="molecule type" value="Genomic_DNA"/>
</dbReference>
<dbReference type="GO" id="GO:0006355">
    <property type="term" value="P:regulation of DNA-templated transcription"/>
    <property type="evidence" value="ECO:0007669"/>
    <property type="project" value="InterPro"/>
</dbReference>
<evidence type="ECO:0000256" key="1">
    <source>
        <dbReference type="SAM" id="MobiDB-lite"/>
    </source>
</evidence>
<sequence>MAFRIPVVFNDVVASFTVEQWINLVGWKKELYQNLVRYIHTILKKQGYTTINTNVLFNIQKTDESRIHIDKSLAEGEPDVVRDVPDLLLRIKDESVEEAHCNAEKPKIKEEHDTALPSK</sequence>
<gene>
    <name evidence="3" type="ORF">PECUL_23A021453</name>
</gene>
<evidence type="ECO:0000313" key="3">
    <source>
        <dbReference type="EMBL" id="CAH2273180.1"/>
    </source>
</evidence>
<dbReference type="AlphaFoldDB" id="A0AAD1VY30"/>
<evidence type="ECO:0000259" key="2">
    <source>
        <dbReference type="PROSITE" id="PS50805"/>
    </source>
</evidence>
<evidence type="ECO:0000313" key="4">
    <source>
        <dbReference type="Proteomes" id="UP001295444"/>
    </source>
</evidence>
<dbReference type="Proteomes" id="UP001295444">
    <property type="component" value="Chromosome 03"/>
</dbReference>
<accession>A0AAD1VY30</accession>
<name>A0AAD1VY30_PELCU</name>
<feature type="region of interest" description="Disordered" evidence="1">
    <location>
        <begin position="100"/>
        <end position="119"/>
    </location>
</feature>
<dbReference type="InterPro" id="IPR001909">
    <property type="entry name" value="KRAB"/>
</dbReference>